<reference evidence="1 2" key="1">
    <citation type="submission" date="2020-04" db="EMBL/GenBank/DDBJ databases">
        <title>Perkinsus chesapeaki whole genome sequence.</title>
        <authorList>
            <person name="Bogema D.R."/>
        </authorList>
    </citation>
    <scope>NUCLEOTIDE SEQUENCE [LARGE SCALE GENOMIC DNA]</scope>
    <source>
        <strain evidence="1">ATCC PRA-425</strain>
    </source>
</reference>
<keyword evidence="2" id="KW-1185">Reference proteome</keyword>
<sequence length="290" mass="31907">MRTHRVPKLTPCHEEDVYSQVSPVAKSMFAEEPDLFENSYKGFNDAAVWRSPESSYLDSSLRSLPVFPRARRGRGNRDGRRPIKALVRKASERSLIDDTIPLEAKSHSRALLSSSPNLRANWRVDEPIPQARHTRRVNAAEYPPKQRMGEHLDGLPLNERCGIKEELRRVRDLLTRTEAAINKAGCSATAEASEGNPLLGKPVAARTTKPAILMMELEAAEGVDVGSAPVSTRATSSAPVSVIHGESKTPVGEEYRKVVPSPEVCNVMGKKEGSCFCGAVKMIRGWKGRS</sequence>
<evidence type="ECO:0000313" key="2">
    <source>
        <dbReference type="Proteomes" id="UP000591131"/>
    </source>
</evidence>
<protein>
    <submittedName>
        <fullName evidence="1">Uncharacterized protein</fullName>
    </submittedName>
</protein>
<organism evidence="1 2">
    <name type="scientific">Perkinsus chesapeaki</name>
    <name type="common">Clam parasite</name>
    <name type="synonym">Perkinsus andrewsi</name>
    <dbReference type="NCBI Taxonomy" id="330153"/>
    <lineage>
        <taxon>Eukaryota</taxon>
        <taxon>Sar</taxon>
        <taxon>Alveolata</taxon>
        <taxon>Perkinsozoa</taxon>
        <taxon>Perkinsea</taxon>
        <taxon>Perkinsida</taxon>
        <taxon>Perkinsidae</taxon>
        <taxon>Perkinsus</taxon>
    </lineage>
</organism>
<proteinExistence type="predicted"/>
<dbReference type="EMBL" id="JAAPAO010000732">
    <property type="protein sequence ID" value="KAF4654464.1"/>
    <property type="molecule type" value="Genomic_DNA"/>
</dbReference>
<dbReference type="AlphaFoldDB" id="A0A7J6L5I6"/>
<name>A0A7J6L5I6_PERCH</name>
<evidence type="ECO:0000313" key="1">
    <source>
        <dbReference type="EMBL" id="KAF4654464.1"/>
    </source>
</evidence>
<accession>A0A7J6L5I6</accession>
<dbReference type="Proteomes" id="UP000591131">
    <property type="component" value="Unassembled WGS sequence"/>
</dbReference>
<comment type="caution">
    <text evidence="1">The sequence shown here is derived from an EMBL/GenBank/DDBJ whole genome shotgun (WGS) entry which is preliminary data.</text>
</comment>
<gene>
    <name evidence="1" type="ORF">FOL47_009971</name>
</gene>
<dbReference type="OrthoDB" id="10294035at2759"/>